<accession>A0A6G1LBC3</accession>
<dbReference type="SUPFAM" id="SSF53474">
    <property type="entry name" value="alpha/beta-Hydrolases"/>
    <property type="match status" value="1"/>
</dbReference>
<dbReference type="GO" id="GO:0016020">
    <property type="term" value="C:membrane"/>
    <property type="evidence" value="ECO:0007669"/>
    <property type="project" value="TreeGrafter"/>
</dbReference>
<name>A0A6G1LBC3_9PEZI</name>
<proteinExistence type="predicted"/>
<gene>
    <name evidence="3" type="ORF">EJ03DRAFT_326634</name>
</gene>
<evidence type="ECO:0000256" key="1">
    <source>
        <dbReference type="SAM" id="Phobius"/>
    </source>
</evidence>
<feature type="transmembrane region" description="Helical" evidence="1">
    <location>
        <begin position="62"/>
        <end position="88"/>
    </location>
</feature>
<keyword evidence="1" id="KW-1133">Transmembrane helix</keyword>
<dbReference type="EMBL" id="ML995827">
    <property type="protein sequence ID" value="KAF2770241.1"/>
    <property type="molecule type" value="Genomic_DNA"/>
</dbReference>
<dbReference type="Proteomes" id="UP000799436">
    <property type="component" value="Unassembled WGS sequence"/>
</dbReference>
<dbReference type="OrthoDB" id="10249433at2759"/>
<feature type="domain" description="AB hydrolase-1" evidence="2">
    <location>
        <begin position="198"/>
        <end position="307"/>
    </location>
</feature>
<dbReference type="InterPro" id="IPR029058">
    <property type="entry name" value="AB_hydrolase_fold"/>
</dbReference>
<keyword evidence="1" id="KW-0472">Membrane</keyword>
<dbReference type="InterPro" id="IPR000073">
    <property type="entry name" value="AB_hydrolase_1"/>
</dbReference>
<dbReference type="PANTHER" id="PTHR12277">
    <property type="entry name" value="ALPHA/BETA HYDROLASE DOMAIN-CONTAINING PROTEIN"/>
    <property type="match status" value="1"/>
</dbReference>
<dbReference type="GO" id="GO:0008474">
    <property type="term" value="F:palmitoyl-(protein) hydrolase activity"/>
    <property type="evidence" value="ECO:0007669"/>
    <property type="project" value="TreeGrafter"/>
</dbReference>
<sequence>MLVRNIIRRPSESSHIAIRSAAHRWALVTRGYQRLSNSQHVLRPTRLLPNQLWTRIPTRARCLFTSGLPSILVPPVVFISLLISLWTYKCLMTILFQDRIIYMPYMPPFARSEKLETYAKVCKPVEWEEKRIRSLDGTKISLATGNIPEETATGSIDESRKDVVICYFQGNGSSTPPRLPLLSQVLKLVHTRKPHAVRFTLIALSYRGYWTSSGRASQKGIEQDAQAMLQWVAKTHPSADIVLWGQSVGAGVASTAAARYIQSAPARSLPIAGLIMETPFTSIKSMLFALYPQKWLPYQYLHPFLWNIWDSEKALRKIAEAHVRRPKLLLMPATRDEVVPAEEIERLEGVCKDLRLECEKQNVVGALHTEATTRREGQASVANFLLDVVDKRHCR</sequence>
<dbReference type="PANTHER" id="PTHR12277:SF64">
    <property type="entry name" value="SUPERFAMILY HYDROLASE, PUTATIVE (AFU_ORTHOLOGUE AFUA_3G01760)-RELATED"/>
    <property type="match status" value="1"/>
</dbReference>
<keyword evidence="3" id="KW-0378">Hydrolase</keyword>
<reference evidence="3" key="1">
    <citation type="journal article" date="2020" name="Stud. Mycol.">
        <title>101 Dothideomycetes genomes: a test case for predicting lifestyles and emergence of pathogens.</title>
        <authorList>
            <person name="Haridas S."/>
            <person name="Albert R."/>
            <person name="Binder M."/>
            <person name="Bloem J."/>
            <person name="Labutti K."/>
            <person name="Salamov A."/>
            <person name="Andreopoulos B."/>
            <person name="Baker S."/>
            <person name="Barry K."/>
            <person name="Bills G."/>
            <person name="Bluhm B."/>
            <person name="Cannon C."/>
            <person name="Castanera R."/>
            <person name="Culley D."/>
            <person name="Daum C."/>
            <person name="Ezra D."/>
            <person name="Gonzalez J."/>
            <person name="Henrissat B."/>
            <person name="Kuo A."/>
            <person name="Liang C."/>
            <person name="Lipzen A."/>
            <person name="Lutzoni F."/>
            <person name="Magnuson J."/>
            <person name="Mondo S."/>
            <person name="Nolan M."/>
            <person name="Ohm R."/>
            <person name="Pangilinan J."/>
            <person name="Park H.-J."/>
            <person name="Ramirez L."/>
            <person name="Alfaro M."/>
            <person name="Sun H."/>
            <person name="Tritt A."/>
            <person name="Yoshinaga Y."/>
            <person name="Zwiers L.-H."/>
            <person name="Turgeon B."/>
            <person name="Goodwin S."/>
            <person name="Spatafora J."/>
            <person name="Crous P."/>
            <person name="Grigoriev I."/>
        </authorList>
    </citation>
    <scope>NUCLEOTIDE SEQUENCE</scope>
    <source>
        <strain evidence="3">CBS 116005</strain>
    </source>
</reference>
<evidence type="ECO:0000313" key="4">
    <source>
        <dbReference type="Proteomes" id="UP000799436"/>
    </source>
</evidence>
<dbReference type="AlphaFoldDB" id="A0A6G1LBC3"/>
<keyword evidence="4" id="KW-1185">Reference proteome</keyword>
<evidence type="ECO:0000313" key="3">
    <source>
        <dbReference type="EMBL" id="KAF2770241.1"/>
    </source>
</evidence>
<dbReference type="Gene3D" id="3.40.50.1820">
    <property type="entry name" value="alpha/beta hydrolase"/>
    <property type="match status" value="1"/>
</dbReference>
<evidence type="ECO:0000259" key="2">
    <source>
        <dbReference type="Pfam" id="PF00561"/>
    </source>
</evidence>
<organism evidence="3 4">
    <name type="scientific">Teratosphaeria nubilosa</name>
    <dbReference type="NCBI Taxonomy" id="161662"/>
    <lineage>
        <taxon>Eukaryota</taxon>
        <taxon>Fungi</taxon>
        <taxon>Dikarya</taxon>
        <taxon>Ascomycota</taxon>
        <taxon>Pezizomycotina</taxon>
        <taxon>Dothideomycetes</taxon>
        <taxon>Dothideomycetidae</taxon>
        <taxon>Mycosphaerellales</taxon>
        <taxon>Teratosphaeriaceae</taxon>
        <taxon>Teratosphaeria</taxon>
    </lineage>
</organism>
<protein>
    <submittedName>
        <fullName evidence="3">Alpha/beta-hydrolase</fullName>
    </submittedName>
</protein>
<keyword evidence="1" id="KW-0812">Transmembrane</keyword>
<dbReference type="Pfam" id="PF00561">
    <property type="entry name" value="Abhydrolase_1"/>
    <property type="match status" value="1"/>
</dbReference>